<dbReference type="GO" id="GO:0035556">
    <property type="term" value="P:intracellular signal transduction"/>
    <property type="evidence" value="ECO:0007669"/>
    <property type="project" value="InterPro"/>
</dbReference>
<dbReference type="EMBL" id="JAWDGP010005256">
    <property type="protein sequence ID" value="KAK3758635.1"/>
    <property type="molecule type" value="Genomic_DNA"/>
</dbReference>
<feature type="region of interest" description="Disordered" evidence="2">
    <location>
        <begin position="1208"/>
        <end position="1302"/>
    </location>
</feature>
<dbReference type="GO" id="GO:0019902">
    <property type="term" value="F:phosphatase binding"/>
    <property type="evidence" value="ECO:0007669"/>
    <property type="project" value="TreeGrafter"/>
</dbReference>
<keyword evidence="1" id="KW-0175">Coiled coil</keyword>
<feature type="coiled-coil region" evidence="1">
    <location>
        <begin position="1535"/>
        <end position="1569"/>
    </location>
</feature>
<reference evidence="4" key="1">
    <citation type="journal article" date="2023" name="G3 (Bethesda)">
        <title>A reference genome for the long-term kleptoplast-retaining sea slug Elysia crispata morphotype clarki.</title>
        <authorList>
            <person name="Eastman K.E."/>
            <person name="Pendleton A.L."/>
            <person name="Shaikh M.A."/>
            <person name="Suttiyut T."/>
            <person name="Ogas R."/>
            <person name="Tomko P."/>
            <person name="Gavelis G."/>
            <person name="Widhalm J.R."/>
            <person name="Wisecaver J.H."/>
        </authorList>
    </citation>
    <scope>NUCLEOTIDE SEQUENCE</scope>
    <source>
        <strain evidence="4">ECLA1</strain>
    </source>
</reference>
<feature type="compositionally biased region" description="Polar residues" evidence="2">
    <location>
        <begin position="1427"/>
        <end position="1437"/>
    </location>
</feature>
<name>A0AAE0YXB7_9GAST</name>
<keyword evidence="5" id="KW-1185">Reference proteome</keyword>
<feature type="domain" description="PI-PLC Y-box" evidence="3">
    <location>
        <begin position="115"/>
        <end position="154"/>
    </location>
</feature>
<evidence type="ECO:0000259" key="3">
    <source>
        <dbReference type="PROSITE" id="PS50008"/>
    </source>
</evidence>
<feature type="compositionally biased region" description="Polar residues" evidence="2">
    <location>
        <begin position="1479"/>
        <end position="1495"/>
    </location>
</feature>
<feature type="compositionally biased region" description="Basic and acidic residues" evidence="2">
    <location>
        <begin position="1384"/>
        <end position="1397"/>
    </location>
</feature>
<organism evidence="4 5">
    <name type="scientific">Elysia crispata</name>
    <name type="common">lettuce slug</name>
    <dbReference type="NCBI Taxonomy" id="231223"/>
    <lineage>
        <taxon>Eukaryota</taxon>
        <taxon>Metazoa</taxon>
        <taxon>Spiralia</taxon>
        <taxon>Lophotrochozoa</taxon>
        <taxon>Mollusca</taxon>
        <taxon>Gastropoda</taxon>
        <taxon>Heterobranchia</taxon>
        <taxon>Euthyneura</taxon>
        <taxon>Panpulmonata</taxon>
        <taxon>Sacoglossa</taxon>
        <taxon>Placobranchoidea</taxon>
        <taxon>Plakobranchidae</taxon>
        <taxon>Elysia</taxon>
    </lineage>
</organism>
<dbReference type="Proteomes" id="UP001283361">
    <property type="component" value="Unassembled WGS sequence"/>
</dbReference>
<dbReference type="PANTHER" id="PTHR22028:SF4">
    <property type="entry name" value="PROTEIN SFI1 HOMOLOG"/>
    <property type="match status" value="1"/>
</dbReference>
<evidence type="ECO:0000313" key="5">
    <source>
        <dbReference type="Proteomes" id="UP001283361"/>
    </source>
</evidence>
<feature type="region of interest" description="Disordered" evidence="2">
    <location>
        <begin position="1375"/>
        <end position="1501"/>
    </location>
</feature>
<dbReference type="PANTHER" id="PTHR22028">
    <property type="entry name" value="SFI1 SPINDLE BODY DOMAIN-CONTAINING PROTEIN-RELATED"/>
    <property type="match status" value="1"/>
</dbReference>
<dbReference type="InterPro" id="IPR052270">
    <property type="entry name" value="CACF_protein"/>
</dbReference>
<evidence type="ECO:0000256" key="2">
    <source>
        <dbReference type="SAM" id="MobiDB-lite"/>
    </source>
</evidence>
<feature type="compositionally biased region" description="Polar residues" evidence="2">
    <location>
        <begin position="1407"/>
        <end position="1416"/>
    </location>
</feature>
<dbReference type="GO" id="GO:0004435">
    <property type="term" value="F:phosphatidylinositol-4,5-bisphosphate phospholipase C activity"/>
    <property type="evidence" value="ECO:0007669"/>
    <property type="project" value="InterPro"/>
</dbReference>
<comment type="caution">
    <text evidence="4">The sequence shown here is derived from an EMBL/GenBank/DDBJ whole genome shotgun (WGS) entry which is preliminary data.</text>
</comment>
<proteinExistence type="predicted"/>
<dbReference type="PROSITE" id="PS50008">
    <property type="entry name" value="PIPLC_Y_DOMAIN"/>
    <property type="match status" value="1"/>
</dbReference>
<feature type="region of interest" description="Disordered" evidence="2">
    <location>
        <begin position="1138"/>
        <end position="1170"/>
    </location>
</feature>
<gene>
    <name evidence="4" type="ORF">RRG08_019545</name>
</gene>
<feature type="compositionally biased region" description="Low complexity" evidence="2">
    <location>
        <begin position="1216"/>
        <end position="1238"/>
    </location>
</feature>
<evidence type="ECO:0000313" key="4">
    <source>
        <dbReference type="EMBL" id="KAK3758635.1"/>
    </source>
</evidence>
<feature type="compositionally biased region" description="Polar residues" evidence="2">
    <location>
        <begin position="1252"/>
        <end position="1261"/>
    </location>
</feature>
<evidence type="ECO:0000256" key="1">
    <source>
        <dbReference type="SAM" id="Coils"/>
    </source>
</evidence>
<feature type="region of interest" description="Disordered" evidence="2">
    <location>
        <begin position="1096"/>
        <end position="1120"/>
    </location>
</feature>
<protein>
    <recommendedName>
        <fullName evidence="3">PI-PLC Y-box domain-containing protein</fullName>
    </recommendedName>
</protein>
<sequence>MNSEKADNHLASPRRKGQQELLSELNDVLSIRAEKIRQRLVSERKEETDDILTSTECIKTFEEEHLKALREEVVANPATRNTSLIPVSKARLGRQQRAGYKPIISKEEKVSAKARKDSQNLDRTNSKGSNVNIKNYRPGYTWNKGGRVKELRIRCIARKFLFLWRLKIFGRVPLSVARKHYEDTLLQKAFASWYDFWWEIVKEWRLEIRAEYHCRFQLGLRMFLQWKSYIIKRRESNAKVTKAEKFYQQHAKTKAYKAWLLYHKISLNKKVEGERATKIFNFSLLRWAWRKWQSRQEIAESMRNNDTLALQFWSYRVQAQHWLLWKSAWHERQRQTQRLADAAIYHNTVLVSNCLRGWTLYVRNRKIKHAHGEFATRIWHVNLKLQSFNHWFQRWHLRRSLQQHHLMIETHSKLFRKRWVLWRWRQFFDSMREEKALCQHAVDHYNTKLLRVGVDSFRLNVVHSHIKVMRIRLAHQLRAAQLQRHAWHKWTSALEDREDQELADQFAVAKKHYDERLIRLCFMSLLDYATMRQQRKQSYAVADAHFYLRCMPVYLFHMKIYVHTEKNCRQIANTAANFRRTSVFNQVFHQWHVAAEQKRDGRMMERMALLHRESVVVQSAFLFWRDRTQELLLVAVKMSEAERHYLWSLCSKALKALQQYVIEQRTQALNRTKALCHHVHSKLHKSFCMWKQVVQEQKLQAQQFEKAKHHHSLKVLQMCIAEWKSLVLQRRHFASVADASWKICSERLSRQVLVAWHQAALMLAADRRREMAASVHHNRSLLQKVIQEWHRFAAIKAYRRIQTQQLLDDAVQQLHQVKLKLYWQKWQEMKGLSMKNHQFLKQAEEHHGRLQLKKTVQAWKMYASICLKKRLLARQSKWFHDVRLSAKFYLIWKDELAQAVQEQEKTDLALWQWSLVLQKKVLLAWQAYAEFRKHKKERMVEAASAYRAQLVRNACSQWLATADSMSHFRSRMASQYQAKAVVDSFNRVQRIALHWKVWAKARTAAQRKQKMTQGGGIDFSHGKTAASISYAYPPLVSSQRITGALPSSQLPIASQVYPKISQMQERNVLRKVSEGGDSPLPPQYFLPRPERLTVSPAQSRGMHTGSHAPVDFKQRPPPKRPAFLAESLKRAGLFAESLEESSREVSQPDTAVSERGSSPALSDLNMQEYPPTGRFQAHEVRDESLSAEIVSGSVSSAAESTVKPLHLHNSEDTDQSGAPTATGSSSTSHSPHAFTPSTQRSQFSGNPLLYSSPVSDSNTARETWRSGIGSRPVPPGQGKSSEREAGEGGFSGRKTNTNVKLDYEEGNLPTVLEGETGVLLRGNLDGDGLGEYKQGKQKQQQHQYGSYTDIEQAETVAGSDPFVLLKPDYFMKRPVASSELQPKGQEEKDSGGRESFKKSSLKHTPRNFASQVTDPTSGLPPMAEWKSFNTAESSSNTDHLREGVGPLRRTPREHALHGSPRRQGILHNKVSDSDGDASPLNTARSRGTVTFANPKSPTPEEELTNIRDRLKHFHNQKQKLRSLRKQYRQLSDWLLEQQSSQHQDEDNDSQNATEELNMLRLEVADLQSIVDSQRPVCERLVIRAKALAEDIIGAT</sequence>
<accession>A0AAE0YXB7</accession>
<dbReference type="GO" id="GO:0006629">
    <property type="term" value="P:lipid metabolic process"/>
    <property type="evidence" value="ECO:0007669"/>
    <property type="project" value="InterPro"/>
</dbReference>
<feature type="compositionally biased region" description="Polar residues" evidence="2">
    <location>
        <begin position="1144"/>
        <end position="1160"/>
    </location>
</feature>
<dbReference type="InterPro" id="IPR001711">
    <property type="entry name" value="PLipase_C_Pinositol-sp_Y"/>
</dbReference>